<evidence type="ECO:0000313" key="1">
    <source>
        <dbReference type="EMBL" id="RMV15064.1"/>
    </source>
</evidence>
<dbReference type="AlphaFoldDB" id="A0A3M6A885"/>
<evidence type="ECO:0000313" key="2">
    <source>
        <dbReference type="Proteomes" id="UP000270795"/>
    </source>
</evidence>
<dbReference type="EMBL" id="RBUM01000261">
    <property type="protein sequence ID" value="RMV15064.1"/>
    <property type="molecule type" value="Genomic_DNA"/>
</dbReference>
<dbReference type="Gene3D" id="3.40.1000.10">
    <property type="entry name" value="Mog1/PsbP, alpha/beta/alpha sandwich"/>
    <property type="match status" value="1"/>
</dbReference>
<sequence>MRPSQTSAFGWRTSIACWAVLPLSDCLFFDFRNSYHMDYELHEGSIKLPEGFQDRTVNMFVMGSTLPAPLSITVSRDTLLPSEQLKTYVDRQVKMLSSKLRGYTLLNRKAVSLSTVAPLEGIQIDAYYMTEGRAYYQRQAAFLIEPERAIVFSTTSQTDFSIEQTQGWENLLASFQPRVPSIPSADSSEQE</sequence>
<name>A0A3M6A885_PSESS</name>
<dbReference type="SUPFAM" id="SSF55724">
    <property type="entry name" value="Mog1p/PsbP-like"/>
    <property type="match status" value="1"/>
</dbReference>
<dbReference type="Pfam" id="PF08786">
    <property type="entry name" value="DcrB"/>
    <property type="match status" value="1"/>
</dbReference>
<protein>
    <submittedName>
        <fullName evidence="1">Putative cytoplasmic protein</fullName>
    </submittedName>
</protein>
<dbReference type="InterPro" id="IPR014894">
    <property type="entry name" value="DcrB/EagT6"/>
</dbReference>
<accession>A0A3M6A885</accession>
<organism evidence="1 2">
    <name type="scientific">Pseudomonas savastanoi</name>
    <name type="common">Pseudomonas syringae pv. savastanoi</name>
    <dbReference type="NCBI Taxonomy" id="29438"/>
    <lineage>
        <taxon>Bacteria</taxon>
        <taxon>Pseudomonadati</taxon>
        <taxon>Pseudomonadota</taxon>
        <taxon>Gammaproteobacteria</taxon>
        <taxon>Pseudomonadales</taxon>
        <taxon>Pseudomonadaceae</taxon>
        <taxon>Pseudomonas</taxon>
    </lineage>
</organism>
<reference evidence="1 2" key="1">
    <citation type="submission" date="2018-08" db="EMBL/GenBank/DDBJ databases">
        <title>Recombination of ecologically and evolutionarily significant loci maintains genetic cohesion in the Pseudomonas syringae species complex.</title>
        <authorList>
            <person name="Dillon M."/>
            <person name="Thakur S."/>
            <person name="Almeida R.N.D."/>
            <person name="Weir B.S."/>
            <person name="Guttman D.S."/>
        </authorList>
    </citation>
    <scope>NUCLEOTIDE SEQUENCE [LARGE SCALE GENOMIC DNA]</scope>
    <source>
        <strain evidence="1 2">ICMP 11899</strain>
    </source>
</reference>
<comment type="caution">
    <text evidence="1">The sequence shown here is derived from an EMBL/GenBank/DDBJ whole genome shotgun (WGS) entry which is preliminary data.</text>
</comment>
<dbReference type="InterPro" id="IPR016123">
    <property type="entry name" value="Mog1/PsbP_a/b/a-sand"/>
</dbReference>
<gene>
    <name evidence="1" type="ORF">ALP17_110220</name>
</gene>
<proteinExistence type="predicted"/>
<dbReference type="Proteomes" id="UP000270795">
    <property type="component" value="Unassembled WGS sequence"/>
</dbReference>